<dbReference type="AlphaFoldDB" id="A0A6B9VN48"/>
<organism evidence="3">
    <name type="scientific">Sergentomyia schwetzi</name>
    <dbReference type="NCBI Taxonomy" id="114605"/>
    <lineage>
        <taxon>Eukaryota</taxon>
        <taxon>Metazoa</taxon>
        <taxon>Ecdysozoa</taxon>
        <taxon>Arthropoda</taxon>
        <taxon>Hexapoda</taxon>
        <taxon>Insecta</taxon>
        <taxon>Pterygota</taxon>
        <taxon>Neoptera</taxon>
        <taxon>Endopterygota</taxon>
        <taxon>Diptera</taxon>
        <taxon>Nematocera</taxon>
        <taxon>Psychodoidea</taxon>
        <taxon>Psychodidae</taxon>
        <taxon>Sergentomyia</taxon>
        <taxon>Sergentomyia</taxon>
    </lineage>
</organism>
<sequence>MNKIILLGFLVIFLQTGKFASAKICGETFVRIAEGKAYYIFMEEKSWMEAYSTCKSYNLTLASPKRHKDNDELYKVLRDLNLRDKNFWIGGYRSFKELGVTIWRWTVDNEEIKEFDWADEEPNYYTKDEQVIELRSYSAFPEVPPRKWNDQHVDTKLFYICEYTKNPAIDLDFPLWLLND</sequence>
<name>A0A6B9VN48_9DIPT</name>
<dbReference type="CDD" id="cd00037">
    <property type="entry name" value="CLECT"/>
    <property type="match status" value="1"/>
</dbReference>
<evidence type="ECO:0000313" key="3">
    <source>
        <dbReference type="EMBL" id="QHO60772.1"/>
    </source>
</evidence>
<dbReference type="InterPro" id="IPR050111">
    <property type="entry name" value="C-type_lectin/snaclec_domain"/>
</dbReference>
<dbReference type="SUPFAM" id="SSF56436">
    <property type="entry name" value="C-type lectin-like"/>
    <property type="match status" value="1"/>
</dbReference>
<dbReference type="PANTHER" id="PTHR22803">
    <property type="entry name" value="MANNOSE, PHOSPHOLIPASE, LECTIN RECEPTOR RELATED"/>
    <property type="match status" value="1"/>
</dbReference>
<keyword evidence="3" id="KW-0430">Lectin</keyword>
<keyword evidence="1" id="KW-0732">Signal</keyword>
<evidence type="ECO:0000256" key="1">
    <source>
        <dbReference type="SAM" id="SignalP"/>
    </source>
</evidence>
<reference evidence="3" key="1">
    <citation type="submission" date="2019-10" db="EMBL/GenBank/DDBJ databases">
        <title>Sergentomyia schwetzi: salivary gland transcriptome, proteome and enzymatic activities in two lineages adapted to different blood sources.</title>
        <authorList>
            <person name="Polanska N."/>
            <person name="Ishemgulova A."/>
            <person name="Volfova V."/>
            <person name="Flegontov P."/>
            <person name="Votypka J."/>
            <person name="Yurchenko V."/>
            <person name="Volf P."/>
        </authorList>
    </citation>
    <scope>NUCLEOTIDE SEQUENCE</scope>
    <source>
        <tissue evidence="3">Salivary glands</tissue>
    </source>
</reference>
<evidence type="ECO:0000259" key="2">
    <source>
        <dbReference type="PROSITE" id="PS50041"/>
    </source>
</evidence>
<dbReference type="EMBL" id="MN605382">
    <property type="protein sequence ID" value="QHO60772.1"/>
    <property type="molecule type" value="mRNA"/>
</dbReference>
<protein>
    <submittedName>
        <fullName evidence="3">Salivary C-type lectin</fullName>
    </submittedName>
</protein>
<dbReference type="InterPro" id="IPR001304">
    <property type="entry name" value="C-type_lectin-like"/>
</dbReference>
<dbReference type="GO" id="GO:0030246">
    <property type="term" value="F:carbohydrate binding"/>
    <property type="evidence" value="ECO:0007669"/>
    <property type="project" value="UniProtKB-KW"/>
</dbReference>
<accession>A0A6B9VN48</accession>
<feature type="signal peptide" evidence="1">
    <location>
        <begin position="1"/>
        <end position="22"/>
    </location>
</feature>
<dbReference type="InterPro" id="IPR016186">
    <property type="entry name" value="C-type_lectin-like/link_sf"/>
</dbReference>
<feature type="chain" id="PRO_5025662232" evidence="1">
    <location>
        <begin position="23"/>
        <end position="180"/>
    </location>
</feature>
<feature type="domain" description="C-type lectin" evidence="2">
    <location>
        <begin position="33"/>
        <end position="162"/>
    </location>
</feature>
<dbReference type="SMART" id="SM00034">
    <property type="entry name" value="CLECT"/>
    <property type="match status" value="1"/>
</dbReference>
<dbReference type="Gene3D" id="3.10.100.10">
    <property type="entry name" value="Mannose-Binding Protein A, subunit A"/>
    <property type="match status" value="1"/>
</dbReference>
<dbReference type="InterPro" id="IPR016187">
    <property type="entry name" value="CTDL_fold"/>
</dbReference>
<proteinExistence type="evidence at transcript level"/>
<dbReference type="PROSITE" id="PS50041">
    <property type="entry name" value="C_TYPE_LECTIN_2"/>
    <property type="match status" value="1"/>
</dbReference>
<dbReference type="Pfam" id="PF00059">
    <property type="entry name" value="Lectin_C"/>
    <property type="match status" value="1"/>
</dbReference>